<organism evidence="1">
    <name type="scientific">freshwater metagenome</name>
    <dbReference type="NCBI Taxonomy" id="449393"/>
    <lineage>
        <taxon>unclassified sequences</taxon>
        <taxon>metagenomes</taxon>
        <taxon>ecological metagenomes</taxon>
    </lineage>
</organism>
<dbReference type="AlphaFoldDB" id="A0A6J7KQ10"/>
<dbReference type="InterPro" id="IPR029033">
    <property type="entry name" value="His_PPase_superfam"/>
</dbReference>
<accession>A0A6J7KQ10</accession>
<dbReference type="Gene3D" id="3.40.50.1240">
    <property type="entry name" value="Phosphoglycerate mutase-like"/>
    <property type="match status" value="1"/>
</dbReference>
<dbReference type="SUPFAM" id="SSF53254">
    <property type="entry name" value="Phosphoglycerate mutase-like"/>
    <property type="match status" value="1"/>
</dbReference>
<gene>
    <name evidence="1" type="ORF">UFOPK3662_03024</name>
</gene>
<dbReference type="SMART" id="SM00855">
    <property type="entry name" value="PGAM"/>
    <property type="match status" value="1"/>
</dbReference>
<dbReference type="EMBL" id="CAFBMW010000031">
    <property type="protein sequence ID" value="CAB4957996.1"/>
    <property type="molecule type" value="Genomic_DNA"/>
</dbReference>
<dbReference type="CDD" id="cd07040">
    <property type="entry name" value="HP"/>
    <property type="match status" value="1"/>
</dbReference>
<protein>
    <submittedName>
        <fullName evidence="1">Unannotated protein</fullName>
    </submittedName>
</protein>
<proteinExistence type="predicted"/>
<sequence>MRRLVVMRHAKAVATAPSDHERGLAPRGRDDAEQVGRWLRERGITPDAALVSDALRTRETWEHVTGAAGWDVEADLSAALYAAGSDSAFDLIREVDAGVGTLVVVGHNPTMASIAELIDDGEGDVEATTGLVTRGFPTSALAVFTVEAAWADLGPGSGRIEAFHPGHG</sequence>
<dbReference type="InterPro" id="IPR013078">
    <property type="entry name" value="His_Pase_superF_clade-1"/>
</dbReference>
<dbReference type="PANTHER" id="PTHR47623:SF1">
    <property type="entry name" value="OS09G0287300 PROTEIN"/>
    <property type="match status" value="1"/>
</dbReference>
<evidence type="ECO:0000313" key="1">
    <source>
        <dbReference type="EMBL" id="CAB4957996.1"/>
    </source>
</evidence>
<dbReference type="Pfam" id="PF00300">
    <property type="entry name" value="His_Phos_1"/>
    <property type="match status" value="1"/>
</dbReference>
<dbReference type="PANTHER" id="PTHR47623">
    <property type="entry name" value="OS09G0287300 PROTEIN"/>
    <property type="match status" value="1"/>
</dbReference>
<name>A0A6J7KQ10_9ZZZZ</name>
<reference evidence="1" key="1">
    <citation type="submission" date="2020-05" db="EMBL/GenBank/DDBJ databases">
        <authorList>
            <person name="Chiriac C."/>
            <person name="Salcher M."/>
            <person name="Ghai R."/>
            <person name="Kavagutti S V."/>
        </authorList>
    </citation>
    <scope>NUCLEOTIDE SEQUENCE</scope>
</reference>